<evidence type="ECO:0000313" key="1">
    <source>
        <dbReference type="EMBL" id="KIK76693.1"/>
    </source>
</evidence>
<accession>A0A0D0CN11</accession>
<reference evidence="2" key="2">
    <citation type="submission" date="2015-01" db="EMBL/GenBank/DDBJ databases">
        <title>Evolutionary Origins and Diversification of the Mycorrhizal Mutualists.</title>
        <authorList>
            <consortium name="DOE Joint Genome Institute"/>
            <consortium name="Mycorrhizal Genomics Consortium"/>
            <person name="Kohler A."/>
            <person name="Kuo A."/>
            <person name="Nagy L.G."/>
            <person name="Floudas D."/>
            <person name="Copeland A."/>
            <person name="Barry K.W."/>
            <person name="Cichocki N."/>
            <person name="Veneault-Fourrey C."/>
            <person name="LaButti K."/>
            <person name="Lindquist E.A."/>
            <person name="Lipzen A."/>
            <person name="Lundell T."/>
            <person name="Morin E."/>
            <person name="Murat C."/>
            <person name="Riley R."/>
            <person name="Ohm R."/>
            <person name="Sun H."/>
            <person name="Tunlid A."/>
            <person name="Henrissat B."/>
            <person name="Grigoriev I.V."/>
            <person name="Hibbett D.S."/>
            <person name="Martin F."/>
        </authorList>
    </citation>
    <scope>NUCLEOTIDE SEQUENCE [LARGE SCALE GENOMIC DNA]</scope>
    <source>
        <strain evidence="2">Ve08.2h10</strain>
    </source>
</reference>
<keyword evidence="2" id="KW-1185">Reference proteome</keyword>
<protein>
    <submittedName>
        <fullName evidence="1">Uncharacterized protein</fullName>
    </submittedName>
</protein>
<dbReference type="EMBL" id="KN827343">
    <property type="protein sequence ID" value="KIK76693.1"/>
    <property type="molecule type" value="Genomic_DNA"/>
</dbReference>
<dbReference type="OrthoDB" id="3244206at2759"/>
<organism evidence="1 2">
    <name type="scientific">Paxillus rubicundulus Ve08.2h10</name>
    <dbReference type="NCBI Taxonomy" id="930991"/>
    <lineage>
        <taxon>Eukaryota</taxon>
        <taxon>Fungi</taxon>
        <taxon>Dikarya</taxon>
        <taxon>Basidiomycota</taxon>
        <taxon>Agaricomycotina</taxon>
        <taxon>Agaricomycetes</taxon>
        <taxon>Agaricomycetidae</taxon>
        <taxon>Boletales</taxon>
        <taxon>Paxilineae</taxon>
        <taxon>Paxillaceae</taxon>
        <taxon>Paxillus</taxon>
    </lineage>
</organism>
<dbReference type="HOGENOM" id="CLU_2543252_0_0_1"/>
<dbReference type="AlphaFoldDB" id="A0A0D0CN11"/>
<sequence length="83" mass="9439">MAVMSQEAQADEDFPQDGENEVTLIAVAIVGEAEISRQIRIENRFYLCCPQLLPNPRLGTPWKWREDLHRGLSVLRPCTDGQD</sequence>
<dbReference type="Proteomes" id="UP000054538">
    <property type="component" value="Unassembled WGS sequence"/>
</dbReference>
<evidence type="ECO:0000313" key="2">
    <source>
        <dbReference type="Proteomes" id="UP000054538"/>
    </source>
</evidence>
<proteinExistence type="predicted"/>
<name>A0A0D0CN11_9AGAM</name>
<gene>
    <name evidence="1" type="ORF">PAXRUDRAFT_18013</name>
</gene>
<reference evidence="1 2" key="1">
    <citation type="submission" date="2014-04" db="EMBL/GenBank/DDBJ databases">
        <authorList>
            <consortium name="DOE Joint Genome Institute"/>
            <person name="Kuo A."/>
            <person name="Kohler A."/>
            <person name="Jargeat P."/>
            <person name="Nagy L.G."/>
            <person name="Floudas D."/>
            <person name="Copeland A."/>
            <person name="Barry K.W."/>
            <person name="Cichocki N."/>
            <person name="Veneault-Fourrey C."/>
            <person name="LaButti K."/>
            <person name="Lindquist E.A."/>
            <person name="Lipzen A."/>
            <person name="Lundell T."/>
            <person name="Morin E."/>
            <person name="Murat C."/>
            <person name="Sun H."/>
            <person name="Tunlid A."/>
            <person name="Henrissat B."/>
            <person name="Grigoriev I.V."/>
            <person name="Hibbett D.S."/>
            <person name="Martin F."/>
            <person name="Nordberg H.P."/>
            <person name="Cantor M.N."/>
            <person name="Hua S.X."/>
        </authorList>
    </citation>
    <scope>NUCLEOTIDE SEQUENCE [LARGE SCALE GENOMIC DNA]</scope>
    <source>
        <strain evidence="1 2">Ve08.2h10</strain>
    </source>
</reference>